<protein>
    <recommendedName>
        <fullName evidence="3">Nucleotidyltransferase family protein</fullName>
    </recommendedName>
</protein>
<gene>
    <name evidence="1" type="ORF">DHW29_16100</name>
</gene>
<dbReference type="AlphaFoldDB" id="A0A3D2SRW3"/>
<dbReference type="Proteomes" id="UP000263596">
    <property type="component" value="Unassembled WGS sequence"/>
</dbReference>
<evidence type="ECO:0000313" key="2">
    <source>
        <dbReference type="Proteomes" id="UP000263596"/>
    </source>
</evidence>
<evidence type="ECO:0000313" key="1">
    <source>
        <dbReference type="EMBL" id="HCK31542.1"/>
    </source>
</evidence>
<dbReference type="EMBL" id="DPVE01000296">
    <property type="protein sequence ID" value="HCK31542.1"/>
    <property type="molecule type" value="Genomic_DNA"/>
</dbReference>
<organism evidence="1 2">
    <name type="scientific">Acinetobacter ursingii</name>
    <dbReference type="NCBI Taxonomy" id="108980"/>
    <lineage>
        <taxon>Bacteria</taxon>
        <taxon>Pseudomonadati</taxon>
        <taxon>Pseudomonadota</taxon>
        <taxon>Gammaproteobacteria</taxon>
        <taxon>Moraxellales</taxon>
        <taxon>Moraxellaceae</taxon>
        <taxon>Acinetobacter</taxon>
    </lineage>
</organism>
<dbReference type="PANTHER" id="PTHR39166">
    <property type="entry name" value="BLL1166 PROTEIN"/>
    <property type="match status" value="1"/>
</dbReference>
<dbReference type="InterPro" id="IPR009267">
    <property type="entry name" value="NTP_transf_6"/>
</dbReference>
<proteinExistence type="predicted"/>
<name>A0A3D2SRW3_9GAMM</name>
<sequence>MDMTTLHHISGAYDDQIQSWILHHAALVQRLKVLRTINAHCYLSAGVIRQLIWSALHHQKYEIEQVEIDVIFYDPHADSQQQQRIQQALHRQFPLNDWDVVNQATVHHWYLNENAEKIKAYTSLFDAVSAWPETATAIAVRLTENDLLEIIAPFGLTDLFELKLHWNPRLVSYETFLNRVIEKQWLQRWPQLELIKSENKALLSSRQKGWINQNRD</sequence>
<dbReference type="Pfam" id="PF06042">
    <property type="entry name" value="NTP_transf_6"/>
    <property type="match status" value="1"/>
</dbReference>
<dbReference type="RefSeq" id="WP_049175881.1">
    <property type="nucleotide sequence ID" value="NZ_BKFK01000019.1"/>
</dbReference>
<evidence type="ECO:0008006" key="3">
    <source>
        <dbReference type="Google" id="ProtNLM"/>
    </source>
</evidence>
<dbReference type="PANTHER" id="PTHR39166:SF1">
    <property type="entry name" value="BLL1166 PROTEIN"/>
    <property type="match status" value="1"/>
</dbReference>
<accession>A0A3D2SRW3</accession>
<comment type="caution">
    <text evidence="1">The sequence shown here is derived from an EMBL/GenBank/DDBJ whole genome shotgun (WGS) entry which is preliminary data.</text>
</comment>
<reference evidence="1 2" key="1">
    <citation type="journal article" date="2018" name="Nat. Biotechnol.">
        <title>A standardized bacterial taxonomy based on genome phylogeny substantially revises the tree of life.</title>
        <authorList>
            <person name="Parks D.H."/>
            <person name="Chuvochina M."/>
            <person name="Waite D.W."/>
            <person name="Rinke C."/>
            <person name="Skarshewski A."/>
            <person name="Chaumeil P.A."/>
            <person name="Hugenholtz P."/>
        </authorList>
    </citation>
    <scope>NUCLEOTIDE SEQUENCE [LARGE SCALE GENOMIC DNA]</scope>
    <source>
        <strain evidence="1">UBA9669</strain>
    </source>
</reference>